<feature type="transmembrane region" description="Helical" evidence="7">
    <location>
        <begin position="20"/>
        <end position="43"/>
    </location>
</feature>
<keyword evidence="6 7" id="KW-0472">Membrane</keyword>
<keyword evidence="3" id="KW-1003">Cell membrane</keyword>
<evidence type="ECO:0000256" key="1">
    <source>
        <dbReference type="ARBA" id="ARBA00004424"/>
    </source>
</evidence>
<evidence type="ECO:0000313" key="9">
    <source>
        <dbReference type="Proteomes" id="UP000271974"/>
    </source>
</evidence>
<dbReference type="Proteomes" id="UP000271974">
    <property type="component" value="Unassembled WGS sequence"/>
</dbReference>
<evidence type="ECO:0000256" key="2">
    <source>
        <dbReference type="ARBA" id="ARBA00005808"/>
    </source>
</evidence>
<dbReference type="EMBL" id="RQTK01000058">
    <property type="protein sequence ID" value="RUS89377.1"/>
    <property type="molecule type" value="Genomic_DNA"/>
</dbReference>
<organism evidence="8 9">
    <name type="scientific">Elysia chlorotica</name>
    <name type="common">Eastern emerald elysia</name>
    <name type="synonym">Sea slug</name>
    <dbReference type="NCBI Taxonomy" id="188477"/>
    <lineage>
        <taxon>Eukaryota</taxon>
        <taxon>Metazoa</taxon>
        <taxon>Spiralia</taxon>
        <taxon>Lophotrochozoa</taxon>
        <taxon>Mollusca</taxon>
        <taxon>Gastropoda</taxon>
        <taxon>Heterobranchia</taxon>
        <taxon>Euthyneura</taxon>
        <taxon>Panpulmonata</taxon>
        <taxon>Sacoglossa</taxon>
        <taxon>Placobranchoidea</taxon>
        <taxon>Plakobranchidae</taxon>
        <taxon>Elysia</taxon>
    </lineage>
</organism>
<dbReference type="OrthoDB" id="76259at2759"/>
<evidence type="ECO:0008006" key="10">
    <source>
        <dbReference type="Google" id="ProtNLM"/>
    </source>
</evidence>
<dbReference type="GO" id="GO:0044341">
    <property type="term" value="P:sodium-dependent phosphate transport"/>
    <property type="evidence" value="ECO:0007669"/>
    <property type="project" value="InterPro"/>
</dbReference>
<reference evidence="8 9" key="1">
    <citation type="submission" date="2019-01" db="EMBL/GenBank/DDBJ databases">
        <title>A draft genome assembly of the solar-powered sea slug Elysia chlorotica.</title>
        <authorList>
            <person name="Cai H."/>
            <person name="Li Q."/>
            <person name="Fang X."/>
            <person name="Li J."/>
            <person name="Curtis N.E."/>
            <person name="Altenburger A."/>
            <person name="Shibata T."/>
            <person name="Feng M."/>
            <person name="Maeda T."/>
            <person name="Schwartz J.A."/>
            <person name="Shigenobu S."/>
            <person name="Lundholm N."/>
            <person name="Nishiyama T."/>
            <person name="Yang H."/>
            <person name="Hasebe M."/>
            <person name="Li S."/>
            <person name="Pierce S.K."/>
            <person name="Wang J."/>
        </authorList>
    </citation>
    <scope>NUCLEOTIDE SEQUENCE [LARGE SCALE GENOMIC DNA]</scope>
    <source>
        <strain evidence="8">EC2010</strain>
        <tissue evidence="8">Whole organism of an adult</tissue>
    </source>
</reference>
<comment type="caution">
    <text evidence="8">The sequence shown here is derived from an EMBL/GenBank/DDBJ whole genome shotgun (WGS) entry which is preliminary data.</text>
</comment>
<feature type="transmembrane region" description="Helical" evidence="7">
    <location>
        <begin position="323"/>
        <end position="343"/>
    </location>
</feature>
<comment type="subcellular location">
    <subcellularLocation>
        <location evidence="1">Apical cell membrane</location>
        <topology evidence="1">Multi-pass membrane protein</topology>
    </subcellularLocation>
</comment>
<feature type="transmembrane region" description="Helical" evidence="7">
    <location>
        <begin position="396"/>
        <end position="414"/>
    </location>
</feature>
<evidence type="ECO:0000256" key="7">
    <source>
        <dbReference type="SAM" id="Phobius"/>
    </source>
</evidence>
<name>A0A433U6D0_ELYCH</name>
<evidence type="ECO:0000313" key="8">
    <source>
        <dbReference type="EMBL" id="RUS89377.1"/>
    </source>
</evidence>
<evidence type="ECO:0000256" key="3">
    <source>
        <dbReference type="ARBA" id="ARBA00022475"/>
    </source>
</evidence>
<dbReference type="InterPro" id="IPR003841">
    <property type="entry name" value="Na/Pi_transpt"/>
</dbReference>
<dbReference type="NCBIfam" id="NF037997">
    <property type="entry name" value="Na_Pi_symport"/>
    <property type="match status" value="2"/>
</dbReference>
<accession>A0A433U6D0</accession>
<keyword evidence="9" id="KW-1185">Reference proteome</keyword>
<gene>
    <name evidence="8" type="ORF">EGW08_002897</name>
</gene>
<proteinExistence type="inferred from homology"/>
<feature type="transmembrane region" description="Helical" evidence="7">
    <location>
        <begin position="140"/>
        <end position="160"/>
    </location>
</feature>
<feature type="transmembrane region" description="Helical" evidence="7">
    <location>
        <begin position="273"/>
        <end position="293"/>
    </location>
</feature>
<keyword evidence="4 7" id="KW-0812">Transmembrane</keyword>
<dbReference type="Pfam" id="PF02690">
    <property type="entry name" value="Na_Pi_cotrans"/>
    <property type="match status" value="2"/>
</dbReference>
<dbReference type="NCBIfam" id="TIGR01013">
    <property type="entry name" value="2a58"/>
    <property type="match status" value="1"/>
</dbReference>
<protein>
    <recommendedName>
        <fullName evidence="10">Sodium-dependent phosphate transport protein 2A</fullName>
    </recommendedName>
</protein>
<dbReference type="GO" id="GO:0005436">
    <property type="term" value="F:sodium:phosphate symporter activity"/>
    <property type="evidence" value="ECO:0007669"/>
    <property type="project" value="InterPro"/>
</dbReference>
<dbReference type="AlphaFoldDB" id="A0A433U6D0"/>
<sequence>QDLSWKQKWRQASLLAMKTAFLLLLLWVFVCSLDCLSSAFRLLGGKAAGKALSSSVFLTNPVAGVMVGVLVTLLLQSSSTTTSILVSMVSSDVITLSSAIPIVMGSNIGTTVTNTLVALGHVNVKGEFRRAFAAATLHDFFNWLCVLVLLPVEVVTGYLYHLTDVFTSHLNFNQSDTSIVNPKLFRAITEPVTNRIIYVTSLWCKIGPHTHTIANNILICLFDLEKRITGEICLGERDEINEVVARWEVCSPDGAKNVRAHLFSSWAGSDTSAGVLLLAASIATLSASLLLLVRLLSSLLKGAVATAIQRGINSECPGPCRDLTGYAAMLVGAALTVLVQSSSVLTSALTPLVGLGAVNLERVYPVVLGANLGTTVTGMLAALASDPASMRAGLRLALSHLLFNLSGVMLWYPWPPSRQLPLSAAKATGNTVARCAL</sequence>
<evidence type="ECO:0000256" key="4">
    <source>
        <dbReference type="ARBA" id="ARBA00022692"/>
    </source>
</evidence>
<feature type="transmembrane region" description="Helical" evidence="7">
    <location>
        <begin position="55"/>
        <end position="75"/>
    </location>
</feature>
<dbReference type="GO" id="GO:0016324">
    <property type="term" value="C:apical plasma membrane"/>
    <property type="evidence" value="ECO:0007669"/>
    <property type="project" value="UniProtKB-SubCell"/>
</dbReference>
<dbReference type="STRING" id="188477.A0A433U6D0"/>
<dbReference type="PANTHER" id="PTHR10010:SF46">
    <property type="entry name" value="SODIUM-DEPENDENT PHOSPHATE TRANSPORT PROTEIN 2B"/>
    <property type="match status" value="1"/>
</dbReference>
<feature type="non-terminal residue" evidence="8">
    <location>
        <position position="1"/>
    </location>
</feature>
<evidence type="ECO:0000256" key="5">
    <source>
        <dbReference type="ARBA" id="ARBA00022989"/>
    </source>
</evidence>
<evidence type="ECO:0000256" key="6">
    <source>
        <dbReference type="ARBA" id="ARBA00023136"/>
    </source>
</evidence>
<feature type="transmembrane region" description="Helical" evidence="7">
    <location>
        <begin position="363"/>
        <end position="384"/>
    </location>
</feature>
<comment type="similarity">
    <text evidence="2">Belongs to the SLC34A transporter family.</text>
</comment>
<dbReference type="PANTHER" id="PTHR10010">
    <property type="entry name" value="SOLUTE CARRIER FAMILY 34 SODIUM PHOSPHATE , MEMBER 2-RELATED"/>
    <property type="match status" value="1"/>
</dbReference>
<keyword evidence="5 7" id="KW-1133">Transmembrane helix</keyword>